<dbReference type="EMBL" id="BAAFST010000001">
    <property type="protein sequence ID" value="GAB1285392.1"/>
    <property type="molecule type" value="Genomic_DNA"/>
</dbReference>
<dbReference type="InterPro" id="IPR013106">
    <property type="entry name" value="Ig_V-set"/>
</dbReference>
<comment type="caution">
    <text evidence="7">The sequence shown here is derived from an EMBL/GenBank/DDBJ whole genome shotgun (WGS) entry which is preliminary data.</text>
</comment>
<evidence type="ECO:0000259" key="6">
    <source>
        <dbReference type="Pfam" id="PF07686"/>
    </source>
</evidence>
<organism evidence="7 8">
    <name type="scientific">Apodemus speciosus</name>
    <name type="common">Large Japanese field mouse</name>
    <dbReference type="NCBI Taxonomy" id="105296"/>
    <lineage>
        <taxon>Eukaryota</taxon>
        <taxon>Metazoa</taxon>
        <taxon>Chordata</taxon>
        <taxon>Craniata</taxon>
        <taxon>Vertebrata</taxon>
        <taxon>Euteleostomi</taxon>
        <taxon>Mammalia</taxon>
        <taxon>Eutheria</taxon>
        <taxon>Euarchontoglires</taxon>
        <taxon>Glires</taxon>
        <taxon>Rodentia</taxon>
        <taxon>Myomorpha</taxon>
        <taxon>Muroidea</taxon>
        <taxon>Muridae</taxon>
        <taxon>Murinae</taxon>
        <taxon>Apodemus</taxon>
    </lineage>
</organism>
<keyword evidence="3 5" id="KW-0472">Membrane</keyword>
<feature type="transmembrane region" description="Helical" evidence="5">
    <location>
        <begin position="234"/>
        <end position="256"/>
    </location>
</feature>
<dbReference type="PANTHER" id="PTHR11860">
    <property type="entry name" value="POLYMERIC-IMMUNOGLOBULIN RECEPTOR"/>
    <property type="match status" value="1"/>
</dbReference>
<name>A0ABQ0EED2_APOSI</name>
<accession>A0ABQ0EED2</accession>
<dbReference type="Pfam" id="PF07686">
    <property type="entry name" value="V-set"/>
    <property type="match status" value="1"/>
</dbReference>
<dbReference type="SUPFAM" id="SSF48726">
    <property type="entry name" value="Immunoglobulin"/>
    <property type="match status" value="1"/>
</dbReference>
<protein>
    <submittedName>
        <fullName evidence="7">Fas apoptotic inhibitory molecule 3</fullName>
    </submittedName>
</protein>
<evidence type="ECO:0000256" key="3">
    <source>
        <dbReference type="ARBA" id="ARBA00023136"/>
    </source>
</evidence>
<proteinExistence type="predicted"/>
<dbReference type="InterPro" id="IPR013783">
    <property type="entry name" value="Ig-like_fold"/>
</dbReference>
<dbReference type="Gene3D" id="2.60.40.10">
    <property type="entry name" value="Immunoglobulins"/>
    <property type="match status" value="1"/>
</dbReference>
<dbReference type="PANTHER" id="PTHR11860:SF59">
    <property type="entry name" value="FAS APOPTOTIC INHIBITORY MOLECULE 3"/>
    <property type="match status" value="1"/>
</dbReference>
<evidence type="ECO:0000256" key="2">
    <source>
        <dbReference type="ARBA" id="ARBA00022692"/>
    </source>
</evidence>
<feature type="compositionally biased region" description="Basic residues" evidence="4">
    <location>
        <begin position="258"/>
        <end position="277"/>
    </location>
</feature>
<dbReference type="InterPro" id="IPR036179">
    <property type="entry name" value="Ig-like_dom_sf"/>
</dbReference>
<evidence type="ECO:0000256" key="1">
    <source>
        <dbReference type="ARBA" id="ARBA00004162"/>
    </source>
</evidence>
<comment type="subcellular location">
    <subcellularLocation>
        <location evidence="1">Cell membrane</location>
        <topology evidence="1">Single-pass membrane protein</topology>
    </subcellularLocation>
</comment>
<feature type="domain" description="Immunoglobulin V-set" evidence="6">
    <location>
        <begin position="12"/>
        <end position="110"/>
    </location>
</feature>
<keyword evidence="2 5" id="KW-0812">Transmembrane</keyword>
<feature type="region of interest" description="Disordered" evidence="4">
    <location>
        <begin position="258"/>
        <end position="316"/>
    </location>
</feature>
<evidence type="ECO:0000256" key="4">
    <source>
        <dbReference type="SAM" id="MobiDB-lite"/>
    </source>
</evidence>
<keyword evidence="5" id="KW-1133">Transmembrane helix</keyword>
<gene>
    <name evidence="7" type="ORF">APTSU1_000062200</name>
</gene>
<keyword evidence="8" id="KW-1185">Reference proteome</keyword>
<evidence type="ECO:0000313" key="8">
    <source>
        <dbReference type="Proteomes" id="UP001623349"/>
    </source>
</evidence>
<evidence type="ECO:0000313" key="7">
    <source>
        <dbReference type="EMBL" id="GAB1285392.1"/>
    </source>
</evidence>
<reference evidence="7 8" key="1">
    <citation type="submission" date="2024-08" db="EMBL/GenBank/DDBJ databases">
        <title>The draft genome of Apodemus speciosus.</title>
        <authorList>
            <person name="Nabeshima K."/>
            <person name="Suzuki S."/>
            <person name="Onuma M."/>
        </authorList>
    </citation>
    <scope>NUCLEOTIDE SEQUENCE [LARGE SCALE GENOMIC DNA]</scope>
    <source>
        <strain evidence="7">IB14-021</strain>
    </source>
</reference>
<sequence length="391" mass="43374">MSGTLKVLPEVQLDVAWGGSIIIECPLPQTPTRMYLCRQMTDPGICTTVVSNTFVKKEYKERVTLKPCLDRKLFLVEMTWLTENDSGIYACGVGTNTDRGKTQKVTLNVHDVEYPEPFWEDEQTPELPRWLPGFLQPKIPWLHVGEHDSSSGVISEVTIPPPKTETPPVHHPSSLTSVTHQPRIYEAFSVSATEPPELPVTTASKTSTQQAVRPLEASYSHHTRLHGQSPKFHILIPTFLGFLLLVLLGLMVKTAIQRKRATSRRAGRLARRMRGRGASRPFPTQRRDAPQNPRSQSNVYSACPRRARGPDSMGPAEVPLLNAPASAFPAQPQVLEVPWTHGPSLKMSCDYVTLGHPPAVDVEDPDSDDYINVPGPSNLPSYPPGLRYSCQ</sequence>
<dbReference type="InterPro" id="IPR050671">
    <property type="entry name" value="CD300_family_receptors"/>
</dbReference>
<dbReference type="Proteomes" id="UP001623349">
    <property type="component" value="Unassembled WGS sequence"/>
</dbReference>
<evidence type="ECO:0000256" key="5">
    <source>
        <dbReference type="SAM" id="Phobius"/>
    </source>
</evidence>